<keyword evidence="3 4" id="KW-0479">Metal-binding</keyword>
<dbReference type="KEGG" id="ckw:CKALI_04915"/>
<evidence type="ECO:0000313" key="7">
    <source>
        <dbReference type="Proteomes" id="UP000427071"/>
    </source>
</evidence>
<dbReference type="GO" id="GO:0017136">
    <property type="term" value="F:histone deacetylase activity, NAD-dependent"/>
    <property type="evidence" value="ECO:0007669"/>
    <property type="project" value="TreeGrafter"/>
</dbReference>
<comment type="catalytic activity">
    <reaction evidence="3">
        <text>N(6)-succinyl-L-lysyl-[protein] + NAD(+) + H2O = 2''-O-succinyl-ADP-D-ribose + nicotinamide + L-lysyl-[protein]</text>
        <dbReference type="Rhea" id="RHEA:47668"/>
        <dbReference type="Rhea" id="RHEA-COMP:9752"/>
        <dbReference type="Rhea" id="RHEA-COMP:11877"/>
        <dbReference type="ChEBI" id="CHEBI:15377"/>
        <dbReference type="ChEBI" id="CHEBI:17154"/>
        <dbReference type="ChEBI" id="CHEBI:29969"/>
        <dbReference type="ChEBI" id="CHEBI:57540"/>
        <dbReference type="ChEBI" id="CHEBI:87830"/>
        <dbReference type="ChEBI" id="CHEBI:87832"/>
    </reaction>
</comment>
<name>A0A6B8W2K8_9CORY</name>
<dbReference type="GO" id="GO:0036054">
    <property type="term" value="F:protein-malonyllysine demalonylase activity"/>
    <property type="evidence" value="ECO:0007669"/>
    <property type="project" value="InterPro"/>
</dbReference>
<protein>
    <recommendedName>
        <fullName evidence="3">NAD-dependent protein deacylase</fullName>
        <ecNumber evidence="3">2.3.1.286</ecNumber>
    </recommendedName>
    <alternativeName>
        <fullName evidence="3">Regulatory protein SIR2 homolog</fullName>
    </alternativeName>
</protein>
<proteinExistence type="inferred from homology"/>
<keyword evidence="2 3" id="KW-0520">NAD</keyword>
<reference evidence="7" key="1">
    <citation type="submission" date="2019-11" db="EMBL/GenBank/DDBJ databases">
        <title>Complete genome sequence of Corynebacterium kalinowskii 1959, a novel Corynebacterium species isolated from soil of a small paddock in Vilsendorf, Germany.</title>
        <authorList>
            <person name="Schaffert L."/>
            <person name="Ruwe M."/>
            <person name="Milse J."/>
            <person name="Hanuschka K."/>
            <person name="Ortseifen V."/>
            <person name="Droste J."/>
            <person name="Brandt D."/>
            <person name="Schlueter L."/>
            <person name="Kutter Y."/>
            <person name="Vinke S."/>
            <person name="Viehoefer P."/>
            <person name="Jacob L."/>
            <person name="Luebke N.-C."/>
            <person name="Schulte-Berndt E."/>
            <person name="Hain C."/>
            <person name="Linder M."/>
            <person name="Schmidt P."/>
            <person name="Wollenschlaeger L."/>
            <person name="Luttermann T."/>
            <person name="Thieme E."/>
            <person name="Hassa J."/>
            <person name="Haak M."/>
            <person name="Wittchen M."/>
            <person name="Mentz A."/>
            <person name="Persicke M."/>
            <person name="Busche T."/>
            <person name="Ruckert C."/>
        </authorList>
    </citation>
    <scope>NUCLEOTIDE SEQUENCE [LARGE SCALE GENOMIC DNA]</scope>
    <source>
        <strain evidence="7">1959</strain>
    </source>
</reference>
<comment type="similarity">
    <text evidence="3">Belongs to the sirtuin family. Class III subfamily.</text>
</comment>
<keyword evidence="3" id="KW-0963">Cytoplasm</keyword>
<comment type="cofactor">
    <cofactor evidence="3">
        <name>Zn(2+)</name>
        <dbReference type="ChEBI" id="CHEBI:29105"/>
    </cofactor>
    <text evidence="3">Binds 1 zinc ion per subunit.</text>
</comment>
<keyword evidence="7" id="KW-1185">Reference proteome</keyword>
<feature type="binding site" evidence="3">
    <location>
        <begin position="98"/>
        <end position="101"/>
    </location>
    <ligand>
        <name>NAD(+)</name>
        <dbReference type="ChEBI" id="CHEBI:57540"/>
    </ligand>
</feature>
<dbReference type="InterPro" id="IPR029035">
    <property type="entry name" value="DHS-like_NAD/FAD-binding_dom"/>
</dbReference>
<accession>A0A6B8W2K8</accession>
<keyword evidence="1" id="KW-0808">Transferase</keyword>
<evidence type="ECO:0000256" key="4">
    <source>
        <dbReference type="PROSITE-ProRule" id="PRU00236"/>
    </source>
</evidence>
<comment type="caution">
    <text evidence="3">Lacks conserved residue(s) required for the propagation of feature annotation.</text>
</comment>
<feature type="binding site" evidence="3 4">
    <location>
        <position position="145"/>
    </location>
    <ligand>
        <name>Zn(2+)</name>
        <dbReference type="ChEBI" id="CHEBI:29105"/>
    </ligand>
</feature>
<evidence type="ECO:0000256" key="2">
    <source>
        <dbReference type="ARBA" id="ARBA00023027"/>
    </source>
</evidence>
<dbReference type="SUPFAM" id="SSF52467">
    <property type="entry name" value="DHS-like NAD/FAD-binding domain"/>
    <property type="match status" value="1"/>
</dbReference>
<dbReference type="EC" id="2.3.1.286" evidence="3"/>
<feature type="binding site" evidence="3">
    <location>
        <position position="71"/>
    </location>
    <ligand>
        <name>substrate</name>
    </ligand>
</feature>
<dbReference type="AlphaFoldDB" id="A0A6B8W2K8"/>
<dbReference type="Gene3D" id="3.30.1600.10">
    <property type="entry name" value="SIR2/SIRT2 'Small Domain"/>
    <property type="match status" value="1"/>
</dbReference>
<dbReference type="NCBIfam" id="NF001753">
    <property type="entry name" value="PRK00481.1-3"/>
    <property type="match status" value="1"/>
</dbReference>
<dbReference type="Gene3D" id="3.40.50.1220">
    <property type="entry name" value="TPP-binding domain"/>
    <property type="match status" value="1"/>
</dbReference>
<evidence type="ECO:0000256" key="1">
    <source>
        <dbReference type="ARBA" id="ARBA00022679"/>
    </source>
</evidence>
<feature type="binding site" evidence="3">
    <location>
        <begin position="182"/>
        <end position="184"/>
    </location>
    <ligand>
        <name>NAD(+)</name>
        <dbReference type="ChEBI" id="CHEBI:57540"/>
    </ligand>
</feature>
<organism evidence="6 7">
    <name type="scientific">Corynebacterium kalinowskii</name>
    <dbReference type="NCBI Taxonomy" id="2675216"/>
    <lineage>
        <taxon>Bacteria</taxon>
        <taxon>Bacillati</taxon>
        <taxon>Actinomycetota</taxon>
        <taxon>Actinomycetes</taxon>
        <taxon>Mycobacteriales</taxon>
        <taxon>Corynebacteriaceae</taxon>
        <taxon>Corynebacterium</taxon>
    </lineage>
</organism>
<feature type="binding site" evidence="3 4">
    <location>
        <position position="127"/>
    </location>
    <ligand>
        <name>Zn(2+)</name>
        <dbReference type="ChEBI" id="CHEBI:29105"/>
    </ligand>
</feature>
<dbReference type="GO" id="GO:0008270">
    <property type="term" value="F:zinc ion binding"/>
    <property type="evidence" value="ECO:0007669"/>
    <property type="project" value="UniProtKB-UniRule"/>
</dbReference>
<comment type="function">
    <text evidence="3">NAD-dependent lysine deacetylase and desuccinylase that specifically removes acetyl and succinyl groups on target proteins. Modulates the activities of several proteins which are inactive in their acylated form.</text>
</comment>
<feature type="domain" description="Deacetylase sirtuin-type" evidence="5">
    <location>
        <begin position="1"/>
        <end position="234"/>
    </location>
</feature>
<evidence type="ECO:0000313" key="6">
    <source>
        <dbReference type="EMBL" id="QGU01858.1"/>
    </source>
</evidence>
<feature type="binding site" evidence="3 4">
    <location>
        <position position="142"/>
    </location>
    <ligand>
        <name>Zn(2+)</name>
        <dbReference type="ChEBI" id="CHEBI:29105"/>
    </ligand>
</feature>
<dbReference type="InterPro" id="IPR026591">
    <property type="entry name" value="Sirtuin_cat_small_dom_sf"/>
</dbReference>
<dbReference type="PANTHER" id="PTHR11085:SF10">
    <property type="entry name" value="NAD-DEPENDENT PROTEIN DEACYLASE SIRTUIN-5, MITOCHONDRIAL-RELATED"/>
    <property type="match status" value="1"/>
</dbReference>
<comment type="domain">
    <text evidence="3">2 residues (Tyr-71 and Arg-74) present in a large hydrophobic pocket are probably involved in substrate specificity. They are important for desuccinylation activity, but dispensable for deacetylation activity.</text>
</comment>
<dbReference type="InterPro" id="IPR050134">
    <property type="entry name" value="NAD-dep_sirtuin_deacylases"/>
</dbReference>
<dbReference type="PROSITE" id="PS50305">
    <property type="entry name" value="SIRTUIN"/>
    <property type="match status" value="1"/>
</dbReference>
<dbReference type="InterPro" id="IPR026590">
    <property type="entry name" value="Ssirtuin_cat_dom"/>
</dbReference>
<feature type="binding site" evidence="3">
    <location>
        <position position="222"/>
    </location>
    <ligand>
        <name>NAD(+)</name>
        <dbReference type="ChEBI" id="CHEBI:57540"/>
    </ligand>
</feature>
<feature type="binding site" evidence="3">
    <location>
        <position position="74"/>
    </location>
    <ligand>
        <name>substrate</name>
    </ligand>
</feature>
<sequence>MTQELIIPEAARRLVDKASSIVAFTGAGMSAESGLATYRSPKSGLWENVDPTAMASIDAWARDPEPMWQWYLARREQAAQAEPNAGHRALAGIPVITQNIDDLHERGGAEDVVHLHGSLFEFRCTMCARPYRGPLTNELISCPLCENLIRPGVVWFGEMLPSKEWNRAEELIRDCDLLIVVGTSGIVQPAASLPLLARHVLEISPDPTSLTPISDYSWRTTAAIGLSALLHWIR</sequence>
<dbReference type="Proteomes" id="UP000427071">
    <property type="component" value="Chromosome"/>
</dbReference>
<dbReference type="HAMAP" id="MF_01121">
    <property type="entry name" value="Sirtuin_ClassIII"/>
    <property type="match status" value="1"/>
</dbReference>
<dbReference type="Pfam" id="PF02146">
    <property type="entry name" value="SIR2"/>
    <property type="match status" value="1"/>
</dbReference>
<dbReference type="GO" id="GO:0070403">
    <property type="term" value="F:NAD+ binding"/>
    <property type="evidence" value="ECO:0007669"/>
    <property type="project" value="UniProtKB-UniRule"/>
</dbReference>
<feature type="binding site" evidence="3 4">
    <location>
        <position position="124"/>
    </location>
    <ligand>
        <name>Zn(2+)</name>
        <dbReference type="ChEBI" id="CHEBI:29105"/>
    </ligand>
</feature>
<comment type="catalytic activity">
    <reaction evidence="3">
        <text>N(6)-acetyl-L-lysyl-[protein] + NAD(+) + H2O = 2''-O-acetyl-ADP-D-ribose + nicotinamide + L-lysyl-[protein]</text>
        <dbReference type="Rhea" id="RHEA:43636"/>
        <dbReference type="Rhea" id="RHEA-COMP:9752"/>
        <dbReference type="Rhea" id="RHEA-COMP:10731"/>
        <dbReference type="ChEBI" id="CHEBI:15377"/>
        <dbReference type="ChEBI" id="CHEBI:17154"/>
        <dbReference type="ChEBI" id="CHEBI:29969"/>
        <dbReference type="ChEBI" id="CHEBI:57540"/>
        <dbReference type="ChEBI" id="CHEBI:61930"/>
        <dbReference type="ChEBI" id="CHEBI:83767"/>
        <dbReference type="EC" id="2.3.1.286"/>
    </reaction>
</comment>
<dbReference type="PANTHER" id="PTHR11085">
    <property type="entry name" value="NAD-DEPENDENT PROTEIN DEACYLASE SIRTUIN-5, MITOCHONDRIAL-RELATED"/>
    <property type="match status" value="1"/>
</dbReference>
<dbReference type="GO" id="GO:0005737">
    <property type="term" value="C:cytoplasm"/>
    <property type="evidence" value="ECO:0007669"/>
    <property type="project" value="UniProtKB-SubCell"/>
</dbReference>
<keyword evidence="3 4" id="KW-0862">Zinc</keyword>
<comment type="subcellular location">
    <subcellularLocation>
        <location evidence="3">Cytoplasm</location>
    </subcellularLocation>
</comment>
<evidence type="ECO:0000259" key="5">
    <source>
        <dbReference type="PROSITE" id="PS50305"/>
    </source>
</evidence>
<dbReference type="GO" id="GO:0036055">
    <property type="term" value="F:protein-succinyllysine desuccinylase activity"/>
    <property type="evidence" value="ECO:0007669"/>
    <property type="project" value="UniProtKB-UniRule"/>
</dbReference>
<dbReference type="InterPro" id="IPR003000">
    <property type="entry name" value="Sirtuin"/>
</dbReference>
<dbReference type="InterPro" id="IPR027546">
    <property type="entry name" value="Sirtuin_class_III"/>
</dbReference>
<gene>
    <name evidence="6" type="primary">cobB1</name>
    <name evidence="3" type="synonym">cobB</name>
    <name evidence="6" type="ORF">CKALI_04915</name>
</gene>
<feature type="active site" description="Proton acceptor" evidence="3 4">
    <location>
        <position position="116"/>
    </location>
</feature>
<dbReference type="CDD" id="cd01412">
    <property type="entry name" value="SIRT5_Af1_CobB"/>
    <property type="match status" value="1"/>
</dbReference>
<evidence type="ECO:0000256" key="3">
    <source>
        <dbReference type="HAMAP-Rule" id="MF_01121"/>
    </source>
</evidence>
<dbReference type="EMBL" id="CP046452">
    <property type="protein sequence ID" value="QGU01858.1"/>
    <property type="molecule type" value="Genomic_DNA"/>
</dbReference>
<keyword evidence="6" id="KW-0378">Hydrolase</keyword>